<organism evidence="2 3">
    <name type="scientific">Pyrobaculum islandicum (strain DSM 4184 / JCM 9189 / GEO3)</name>
    <dbReference type="NCBI Taxonomy" id="384616"/>
    <lineage>
        <taxon>Archaea</taxon>
        <taxon>Thermoproteota</taxon>
        <taxon>Thermoprotei</taxon>
        <taxon>Thermoproteales</taxon>
        <taxon>Thermoproteaceae</taxon>
        <taxon>Pyrobaculum</taxon>
    </lineage>
</organism>
<dbReference type="STRING" id="384616.Pisl_1698"/>
<keyword evidence="1" id="KW-1133">Transmembrane helix</keyword>
<protein>
    <recommendedName>
        <fullName evidence="4">DUF2208 domain-containing protein</fullName>
    </recommendedName>
</protein>
<dbReference type="AlphaFoldDB" id="A1RV67"/>
<keyword evidence="1" id="KW-0812">Transmembrane</keyword>
<feature type="transmembrane region" description="Helical" evidence="1">
    <location>
        <begin position="139"/>
        <end position="157"/>
    </location>
</feature>
<dbReference type="HOGENOM" id="CLU_1122678_0_0_2"/>
<evidence type="ECO:0000313" key="2">
    <source>
        <dbReference type="EMBL" id="ABL88849.1"/>
    </source>
</evidence>
<dbReference type="eggNOG" id="arCOG04319">
    <property type="taxonomic scope" value="Archaea"/>
</dbReference>
<feature type="transmembrane region" description="Helical" evidence="1">
    <location>
        <begin position="100"/>
        <end position="119"/>
    </location>
</feature>
<accession>A1RV67</accession>
<reference evidence="2" key="1">
    <citation type="submission" date="2006-12" db="EMBL/GenBank/DDBJ databases">
        <title>Complete sequence of Pyrobaculum islandicum DSM 4184.</title>
        <authorList>
            <person name="Copeland A."/>
            <person name="Lucas S."/>
            <person name="Lapidus A."/>
            <person name="Barry K."/>
            <person name="Detter J.C."/>
            <person name="Glavina del Rio T."/>
            <person name="Dalin E."/>
            <person name="Tice H."/>
            <person name="Pitluck S."/>
            <person name="Meincke L."/>
            <person name="Brettin T."/>
            <person name="Bruce D."/>
            <person name="Han C."/>
            <person name="Tapia R."/>
            <person name="Gilna P."/>
            <person name="Schmutz J."/>
            <person name="Larimer F."/>
            <person name="Land M."/>
            <person name="Hauser L."/>
            <person name="Kyrpides N."/>
            <person name="Mikhailova N."/>
            <person name="Cozen A.E."/>
            <person name="Fitz-Gibbon S.T."/>
            <person name="House C.H."/>
            <person name="Saltikov C."/>
            <person name="Lowe T."/>
            <person name="Richardson P."/>
        </authorList>
    </citation>
    <scope>NUCLEOTIDE SEQUENCE [LARGE SCALE GENOMIC DNA]</scope>
    <source>
        <strain evidence="2">DSM 4184</strain>
    </source>
</reference>
<keyword evidence="1" id="KW-0472">Membrane</keyword>
<dbReference type="KEGG" id="pis:Pisl_1698"/>
<name>A1RV67_PYRIL</name>
<evidence type="ECO:0000313" key="3">
    <source>
        <dbReference type="Proteomes" id="UP000002595"/>
    </source>
</evidence>
<proteinExistence type="predicted"/>
<dbReference type="Pfam" id="PF09973">
    <property type="entry name" value="DUF2208"/>
    <property type="match status" value="1"/>
</dbReference>
<keyword evidence="3" id="KW-1185">Reference proteome</keyword>
<evidence type="ECO:0000256" key="1">
    <source>
        <dbReference type="SAM" id="Phobius"/>
    </source>
</evidence>
<dbReference type="Proteomes" id="UP000002595">
    <property type="component" value="Chromosome"/>
</dbReference>
<gene>
    <name evidence="2" type="ordered locus">Pisl_1698</name>
</gene>
<sequence>MSLPQYMRRAIISILSILIFAAILTFFPASYFEAILLYLILFFVISIVLSYKTYRRGLTTVQEISKGKPIIEIDEKEINKLIEKDKELYKEYRKFTKASLMPLLTLPIFIILATLLFPVVPHVVESSLGPLIGTTIARFLGYVTLFGLFAIVSIPLFKPPMVPRIVRSLRVYETGIVIDKTFGFKAPLYVSEYRISEERKFIEFKLNNQIFRVYYKDIKELDSILSKLIKPLKQ</sequence>
<dbReference type="InterPro" id="IPR009198">
    <property type="entry name" value="UCP014484_TM"/>
</dbReference>
<evidence type="ECO:0008006" key="4">
    <source>
        <dbReference type="Google" id="ProtNLM"/>
    </source>
</evidence>
<feature type="transmembrane region" description="Helical" evidence="1">
    <location>
        <begin position="35"/>
        <end position="54"/>
    </location>
</feature>
<feature type="transmembrane region" description="Helical" evidence="1">
    <location>
        <begin position="12"/>
        <end position="29"/>
    </location>
</feature>
<dbReference type="EMBL" id="CP000504">
    <property type="protein sequence ID" value="ABL88849.1"/>
    <property type="molecule type" value="Genomic_DNA"/>
</dbReference>